<dbReference type="EMBL" id="JBHUNF010000001">
    <property type="protein sequence ID" value="MFD2673971.1"/>
    <property type="molecule type" value="Genomic_DNA"/>
</dbReference>
<sequence>MATTNERGAGEPGRMKQLVDVFKMTAKYDKPGIAMMIVALVLPIIAAVLASIFVYDNNVIMWILLMLLGLMIGFFLFMRILNWRAERVMYSQIEGQPGATGAVLQASLRGQWRSSDMPVAINPRTKDVVFRAIGKPGVVLFTESNSAAAKKLLTDEQRKLQRTLPNVPVHHILVGPAGVKLADLRGEVKKLPKKIRREEILAIDARLASLQRQNLPIPKGVDPNRIRPSRSNLR</sequence>
<comment type="caution">
    <text evidence="2">The sequence shown here is derived from an EMBL/GenBank/DDBJ whole genome shotgun (WGS) entry which is preliminary data.</text>
</comment>
<name>A0ABW5RH43_9MICO</name>
<dbReference type="Pfam" id="PF13829">
    <property type="entry name" value="DUF4191"/>
    <property type="match status" value="1"/>
</dbReference>
<accession>A0ABW5RH43</accession>
<evidence type="ECO:0000313" key="3">
    <source>
        <dbReference type="Proteomes" id="UP001597453"/>
    </source>
</evidence>
<evidence type="ECO:0000313" key="2">
    <source>
        <dbReference type="EMBL" id="MFD2673971.1"/>
    </source>
</evidence>
<dbReference type="InterPro" id="IPR025445">
    <property type="entry name" value="DUF4191"/>
</dbReference>
<evidence type="ECO:0000256" key="1">
    <source>
        <dbReference type="SAM" id="Phobius"/>
    </source>
</evidence>
<dbReference type="RefSeq" id="WP_066054911.1">
    <property type="nucleotide sequence ID" value="NZ_JBHUNF010000001.1"/>
</dbReference>
<keyword evidence="1" id="KW-1133">Transmembrane helix</keyword>
<protein>
    <submittedName>
        <fullName evidence="2">DUF4191 domain-containing protein</fullName>
    </submittedName>
</protein>
<organism evidence="2 3">
    <name type="scientific">Gulosibacter bifidus</name>
    <dbReference type="NCBI Taxonomy" id="272239"/>
    <lineage>
        <taxon>Bacteria</taxon>
        <taxon>Bacillati</taxon>
        <taxon>Actinomycetota</taxon>
        <taxon>Actinomycetes</taxon>
        <taxon>Micrococcales</taxon>
        <taxon>Microbacteriaceae</taxon>
        <taxon>Gulosibacter</taxon>
    </lineage>
</organism>
<keyword evidence="3" id="KW-1185">Reference proteome</keyword>
<gene>
    <name evidence="2" type="ORF">ACFSUQ_01435</name>
</gene>
<reference evidence="3" key="1">
    <citation type="journal article" date="2019" name="Int. J. Syst. Evol. Microbiol.">
        <title>The Global Catalogue of Microorganisms (GCM) 10K type strain sequencing project: providing services to taxonomists for standard genome sequencing and annotation.</title>
        <authorList>
            <consortium name="The Broad Institute Genomics Platform"/>
            <consortium name="The Broad Institute Genome Sequencing Center for Infectious Disease"/>
            <person name="Wu L."/>
            <person name="Ma J."/>
        </authorList>
    </citation>
    <scope>NUCLEOTIDE SEQUENCE [LARGE SCALE GENOMIC DNA]</scope>
    <source>
        <strain evidence="3">TISTR 1511</strain>
    </source>
</reference>
<feature type="transmembrane region" description="Helical" evidence="1">
    <location>
        <begin position="33"/>
        <end position="53"/>
    </location>
</feature>
<dbReference type="Proteomes" id="UP001597453">
    <property type="component" value="Unassembled WGS sequence"/>
</dbReference>
<keyword evidence="1" id="KW-0812">Transmembrane</keyword>
<feature type="transmembrane region" description="Helical" evidence="1">
    <location>
        <begin position="59"/>
        <end position="81"/>
    </location>
</feature>
<proteinExistence type="predicted"/>
<keyword evidence="1" id="KW-0472">Membrane</keyword>